<accession>A0A927GX05</accession>
<keyword evidence="2" id="KW-1185">Reference proteome</keyword>
<gene>
    <name evidence="1" type="ORF">IB286_11620</name>
</gene>
<evidence type="ECO:0000313" key="1">
    <source>
        <dbReference type="EMBL" id="MBD2859653.1"/>
    </source>
</evidence>
<proteinExistence type="predicted"/>
<protein>
    <submittedName>
        <fullName evidence="1">Uncharacterized protein</fullName>
    </submittedName>
</protein>
<reference evidence="1" key="1">
    <citation type="submission" date="2020-09" db="EMBL/GenBank/DDBJ databases">
        <authorList>
            <person name="Yoon J.-W."/>
        </authorList>
    </citation>
    <scope>NUCLEOTIDE SEQUENCE</scope>
    <source>
        <strain evidence="1">KMU-158</strain>
    </source>
</reference>
<sequence>MQQLYLISRPADDPIMKPVIDMIFSAVAFGYAPTLVCIGRGCDLLNAENEASGIQTLSDFGDYQLYYLDNVEPTPPINQGASAITTTELQALINQHSCVQSF</sequence>
<organism evidence="1 2">
    <name type="scientific">Spongiibacter pelagi</name>
    <dbReference type="NCBI Taxonomy" id="2760804"/>
    <lineage>
        <taxon>Bacteria</taxon>
        <taxon>Pseudomonadati</taxon>
        <taxon>Pseudomonadota</taxon>
        <taxon>Gammaproteobacteria</taxon>
        <taxon>Cellvibrionales</taxon>
        <taxon>Spongiibacteraceae</taxon>
        <taxon>Spongiibacter</taxon>
    </lineage>
</organism>
<comment type="caution">
    <text evidence="1">The sequence shown here is derived from an EMBL/GenBank/DDBJ whole genome shotgun (WGS) entry which is preliminary data.</text>
</comment>
<evidence type="ECO:0000313" key="2">
    <source>
        <dbReference type="Proteomes" id="UP000610558"/>
    </source>
</evidence>
<dbReference type="EMBL" id="JACXLD010000006">
    <property type="protein sequence ID" value="MBD2859653.1"/>
    <property type="molecule type" value="Genomic_DNA"/>
</dbReference>
<dbReference type="AlphaFoldDB" id="A0A927GX05"/>
<name>A0A927GX05_9GAMM</name>
<dbReference type="RefSeq" id="WP_190765709.1">
    <property type="nucleotide sequence ID" value="NZ_JACXLD010000006.1"/>
</dbReference>
<dbReference type="Proteomes" id="UP000610558">
    <property type="component" value="Unassembled WGS sequence"/>
</dbReference>